<sequence>MITKLLFSAAVVLAAGVGAAAPAMADPSADPSDAVGSMAMNCVDMTNCVPGGLGVAPTVSLNDVVVAFKGSGSGLNGF</sequence>
<comment type="caution">
    <text evidence="3">The sequence shown here is derived from an EMBL/GenBank/DDBJ whole genome shotgun (WGS) entry which is preliminary data.</text>
</comment>
<protein>
    <recommendedName>
        <fullName evidence="6">Secreted protein</fullName>
    </recommendedName>
</protein>
<name>A0A386UB89_9MYCO</name>
<reference evidence="2" key="2">
    <citation type="submission" date="2020-02" db="EMBL/GenBank/DDBJ databases">
        <authorList>
            <person name="Matsumoto Y."/>
            <person name="Kinjo T."/>
            <person name="Motooka D."/>
            <person name="Nabeya D."/>
            <person name="Jung N."/>
            <person name="Uechi K."/>
            <person name="Horii T."/>
            <person name="Iida T."/>
            <person name="Fujita J."/>
            <person name="Nakamura S."/>
        </authorList>
    </citation>
    <scope>NUCLEOTIDE SEQUENCE</scope>
    <source>
        <strain evidence="2">JCM 18565</strain>
    </source>
</reference>
<evidence type="ECO:0000313" key="3">
    <source>
        <dbReference type="EMBL" id="MDP7738672.1"/>
    </source>
</evidence>
<dbReference type="EMBL" id="JAUFSA010000002">
    <property type="protein sequence ID" value="MDP7738672.1"/>
    <property type="molecule type" value="Genomic_DNA"/>
</dbReference>
<organism evidence="3 5">
    <name type="scientific">Mycobacterium paragordonae</name>
    <dbReference type="NCBI Taxonomy" id="1389713"/>
    <lineage>
        <taxon>Bacteria</taxon>
        <taxon>Bacillati</taxon>
        <taxon>Actinomycetota</taxon>
        <taxon>Actinomycetes</taxon>
        <taxon>Mycobacteriales</taxon>
        <taxon>Mycobacteriaceae</taxon>
        <taxon>Mycobacterium</taxon>
    </lineage>
</organism>
<evidence type="ECO:0000313" key="5">
    <source>
        <dbReference type="Proteomes" id="UP001229081"/>
    </source>
</evidence>
<feature type="signal peptide" evidence="1">
    <location>
        <begin position="1"/>
        <end position="25"/>
    </location>
</feature>
<dbReference type="AlphaFoldDB" id="A0A386UB89"/>
<evidence type="ECO:0000313" key="4">
    <source>
        <dbReference type="Proteomes" id="UP000465240"/>
    </source>
</evidence>
<keyword evidence="4" id="KW-1185">Reference proteome</keyword>
<dbReference type="Proteomes" id="UP001229081">
    <property type="component" value="Unassembled WGS sequence"/>
</dbReference>
<keyword evidence="1" id="KW-0732">Signal</keyword>
<dbReference type="RefSeq" id="WP_065045273.1">
    <property type="nucleotide sequence ID" value="NZ_BLKX01000001.1"/>
</dbReference>
<evidence type="ECO:0008006" key="6">
    <source>
        <dbReference type="Google" id="ProtNLM"/>
    </source>
</evidence>
<dbReference type="KEGG" id="mpag:C0J29_26320"/>
<evidence type="ECO:0000313" key="2">
    <source>
        <dbReference type="EMBL" id="GFG81514.1"/>
    </source>
</evidence>
<reference evidence="2 4" key="1">
    <citation type="journal article" date="2019" name="Emerg. Microbes Infect.">
        <title>Comprehensive subspecies identification of 175 nontuberculous mycobacteria species based on 7547 genomic profiles.</title>
        <authorList>
            <person name="Matsumoto Y."/>
            <person name="Kinjo T."/>
            <person name="Motooka D."/>
            <person name="Nabeya D."/>
            <person name="Jung N."/>
            <person name="Uechi K."/>
            <person name="Horii T."/>
            <person name="Iida T."/>
            <person name="Fujita J."/>
            <person name="Nakamura S."/>
        </authorList>
    </citation>
    <scope>NUCLEOTIDE SEQUENCE [LARGE SCALE GENOMIC DNA]</scope>
    <source>
        <strain evidence="2 4">JCM 18565</strain>
    </source>
</reference>
<reference evidence="3" key="3">
    <citation type="submission" date="2023-06" db="EMBL/GenBank/DDBJ databases">
        <title>Identification of two novel mycobacterium reveal diversities and complexities of Mycobacterium gordonae clade.</title>
        <authorList>
            <person name="Matsumoto Y."/>
            <person name="Nakamura S."/>
            <person name="Motooka D."/>
            <person name="Fukushima K."/>
        </authorList>
    </citation>
    <scope>NUCLEOTIDE SEQUENCE</scope>
    <source>
        <strain evidence="3">TY812</strain>
    </source>
</reference>
<proteinExistence type="predicted"/>
<evidence type="ECO:0000256" key="1">
    <source>
        <dbReference type="SAM" id="SignalP"/>
    </source>
</evidence>
<feature type="chain" id="PRO_5043166399" description="Secreted protein" evidence="1">
    <location>
        <begin position="26"/>
        <end position="78"/>
    </location>
</feature>
<accession>A0A386UB89</accession>
<dbReference type="Proteomes" id="UP000465240">
    <property type="component" value="Unassembled WGS sequence"/>
</dbReference>
<gene>
    <name evidence="2" type="ORF">MPRG_47900</name>
    <name evidence="3" type="ORF">QXL92_28455</name>
</gene>
<dbReference type="EMBL" id="BLKX01000001">
    <property type="protein sequence ID" value="GFG81514.1"/>
    <property type="molecule type" value="Genomic_DNA"/>
</dbReference>